<proteinExistence type="predicted"/>
<dbReference type="OrthoDB" id="26335at2"/>
<dbReference type="AlphaFoldDB" id="A0A399EVD9"/>
<dbReference type="EMBL" id="QWLA01000014">
    <property type="protein sequence ID" value="RIH88008.1"/>
    <property type="molecule type" value="Genomic_DNA"/>
</dbReference>
<evidence type="ECO:0000313" key="2">
    <source>
        <dbReference type="Proteomes" id="UP000265341"/>
    </source>
</evidence>
<dbReference type="Proteomes" id="UP000265341">
    <property type="component" value="Unassembled WGS sequence"/>
</dbReference>
<comment type="caution">
    <text evidence="1">The sequence shown here is derived from an EMBL/GenBank/DDBJ whole genome shotgun (WGS) entry which is preliminary data.</text>
</comment>
<sequence length="99" mass="11189">MAYWRFRDGTTVYSHALVEGHSPFAEHLRRELICLAYGCGPLVWLTLEGQAVELDTANDQLLARWLEQEARLFGLELAESDFSTTARVPPQPSISGRVR</sequence>
<accession>A0A399EVD9</accession>
<keyword evidence="2" id="KW-1185">Reference proteome</keyword>
<organism evidence="1 2">
    <name type="scientific">Calidithermus roseus</name>
    <dbReference type="NCBI Taxonomy" id="1644118"/>
    <lineage>
        <taxon>Bacteria</taxon>
        <taxon>Thermotogati</taxon>
        <taxon>Deinococcota</taxon>
        <taxon>Deinococci</taxon>
        <taxon>Thermales</taxon>
        <taxon>Thermaceae</taxon>
        <taxon>Calidithermus</taxon>
    </lineage>
</organism>
<reference evidence="1 2" key="1">
    <citation type="submission" date="2018-08" db="EMBL/GenBank/DDBJ databases">
        <title>Meiothermus roseus NBRC 110900 genome sequencing project.</title>
        <authorList>
            <person name="Da Costa M.S."/>
            <person name="Albuquerque L."/>
            <person name="Raposo P."/>
            <person name="Froufe H.J.C."/>
            <person name="Barroso C.S."/>
            <person name="Egas C."/>
        </authorList>
    </citation>
    <scope>NUCLEOTIDE SEQUENCE [LARGE SCALE GENOMIC DNA]</scope>
    <source>
        <strain evidence="1 2">NBRC 110900</strain>
    </source>
</reference>
<protein>
    <submittedName>
        <fullName evidence="1">Uncharacterized protein</fullName>
    </submittedName>
</protein>
<gene>
    <name evidence="1" type="ORF">Mrose_01075</name>
</gene>
<name>A0A399EVD9_9DEIN</name>
<evidence type="ECO:0000313" key="1">
    <source>
        <dbReference type="EMBL" id="RIH88008.1"/>
    </source>
</evidence>
<dbReference type="RefSeq" id="WP_119276404.1">
    <property type="nucleotide sequence ID" value="NZ_QWLA01000014.1"/>
</dbReference>